<evidence type="ECO:0008006" key="4">
    <source>
        <dbReference type="Google" id="ProtNLM"/>
    </source>
</evidence>
<dbReference type="PANTHER" id="PTHR33623:SF5">
    <property type="entry name" value="HISTONE-LYSINE N-METHYLTRANSFERASE SETD1B-LIKE PROTEIN"/>
    <property type="match status" value="1"/>
</dbReference>
<name>A0AAN9F1W7_CROPI</name>
<proteinExistence type="predicted"/>
<dbReference type="AlphaFoldDB" id="A0AAN9F1W7"/>
<dbReference type="EMBL" id="JAYWIO010000004">
    <property type="protein sequence ID" value="KAK7267927.1"/>
    <property type="molecule type" value="Genomic_DNA"/>
</dbReference>
<dbReference type="Proteomes" id="UP001372338">
    <property type="component" value="Unassembled WGS sequence"/>
</dbReference>
<feature type="compositionally biased region" description="Polar residues" evidence="1">
    <location>
        <begin position="281"/>
        <end position="295"/>
    </location>
</feature>
<evidence type="ECO:0000256" key="1">
    <source>
        <dbReference type="SAM" id="MobiDB-lite"/>
    </source>
</evidence>
<dbReference type="PANTHER" id="PTHR33623">
    <property type="entry name" value="OS04G0572500 PROTEIN"/>
    <property type="match status" value="1"/>
</dbReference>
<protein>
    <recommendedName>
        <fullName evidence="4">DUF4378 domain-containing protein</fullName>
    </recommendedName>
</protein>
<feature type="compositionally biased region" description="Basic and acidic residues" evidence="1">
    <location>
        <begin position="298"/>
        <end position="311"/>
    </location>
</feature>
<sequence>MAQRHLLHELLKEDQEPFFLKSYISDKLTQLKIPNNNNSSNFISNLQLKKQKQQPIQQNTPKNFPLNLCKDACFPSLPNTTSTPDIRKSPLFQFSSPAKSPCRSPNTIFLHIPARTAAILLEAAAKILQKQSKTKTPNKSHRFGLYLGSFFKRLTKQGSRSSKKGEIECNNNNAKVKDIMRFDSFVNRRKASNGKRKLQENITNNVDVVVTGVCSCEVGFTCFYCNAVWSESKQDNNKSLDMETLSTRYDSDDEERENTNGAFYCESPFHFVLQRSPSAASGCQTPDFSSPVSTPSHRRTEDNECDGHDNLNKFQSSEEEEEEKEQCSPVSVLDPPFEDDYDYVHENDDEEDDFDSECNYANVQRAKQQLLLYKLHRFVKLSDLDPLNLEKRMLDQEEDKNDSETSSEEKELREVVFEILCHSSVHDNKLQVPEDLKRLVYDLIMEEGRELNFSKDRDMVIRRVCRRLELWKEVESDTIHMMIEEDLSREKSGWKKNAEQIRDLAGELELSIFEFLVMEFSEELLC</sequence>
<feature type="region of interest" description="Disordered" evidence="1">
    <location>
        <begin position="281"/>
        <end position="340"/>
    </location>
</feature>
<evidence type="ECO:0000313" key="2">
    <source>
        <dbReference type="EMBL" id="KAK7267927.1"/>
    </source>
</evidence>
<gene>
    <name evidence="2" type="ORF">RIF29_20608</name>
</gene>
<reference evidence="2 3" key="1">
    <citation type="submission" date="2024-01" db="EMBL/GenBank/DDBJ databases">
        <title>The genomes of 5 underutilized Papilionoideae crops provide insights into root nodulation and disease resistanc.</title>
        <authorList>
            <person name="Yuan L."/>
        </authorList>
    </citation>
    <scope>NUCLEOTIDE SEQUENCE [LARGE SCALE GENOMIC DNA]</scope>
    <source>
        <strain evidence="2">ZHUSHIDOU_FW_LH</strain>
        <tissue evidence="2">Leaf</tissue>
    </source>
</reference>
<evidence type="ECO:0000313" key="3">
    <source>
        <dbReference type="Proteomes" id="UP001372338"/>
    </source>
</evidence>
<keyword evidence="3" id="KW-1185">Reference proteome</keyword>
<accession>A0AAN9F1W7</accession>
<comment type="caution">
    <text evidence="2">The sequence shown here is derived from an EMBL/GenBank/DDBJ whole genome shotgun (WGS) entry which is preliminary data.</text>
</comment>
<organism evidence="2 3">
    <name type="scientific">Crotalaria pallida</name>
    <name type="common">Smooth rattlebox</name>
    <name type="synonym">Crotalaria striata</name>
    <dbReference type="NCBI Taxonomy" id="3830"/>
    <lineage>
        <taxon>Eukaryota</taxon>
        <taxon>Viridiplantae</taxon>
        <taxon>Streptophyta</taxon>
        <taxon>Embryophyta</taxon>
        <taxon>Tracheophyta</taxon>
        <taxon>Spermatophyta</taxon>
        <taxon>Magnoliopsida</taxon>
        <taxon>eudicotyledons</taxon>
        <taxon>Gunneridae</taxon>
        <taxon>Pentapetalae</taxon>
        <taxon>rosids</taxon>
        <taxon>fabids</taxon>
        <taxon>Fabales</taxon>
        <taxon>Fabaceae</taxon>
        <taxon>Papilionoideae</taxon>
        <taxon>50 kb inversion clade</taxon>
        <taxon>genistoids sensu lato</taxon>
        <taxon>core genistoids</taxon>
        <taxon>Crotalarieae</taxon>
        <taxon>Crotalaria</taxon>
    </lineage>
</organism>